<evidence type="ECO:0008006" key="3">
    <source>
        <dbReference type="Google" id="ProtNLM"/>
    </source>
</evidence>
<comment type="caution">
    <text evidence="1">The sequence shown here is derived from an EMBL/GenBank/DDBJ whole genome shotgun (WGS) entry which is preliminary data.</text>
</comment>
<dbReference type="InterPro" id="IPR052160">
    <property type="entry name" value="Gypsy_RT_Integrase-like"/>
</dbReference>
<evidence type="ECO:0000313" key="2">
    <source>
        <dbReference type="Proteomes" id="UP001160483"/>
    </source>
</evidence>
<dbReference type="InterPro" id="IPR012337">
    <property type="entry name" value="RNaseH-like_sf"/>
</dbReference>
<evidence type="ECO:0000313" key="1">
    <source>
        <dbReference type="EMBL" id="CAH0474369.1"/>
    </source>
</evidence>
<dbReference type="InterPro" id="IPR036397">
    <property type="entry name" value="RNaseH_sf"/>
</dbReference>
<accession>A0AAU9KQ90</accession>
<dbReference type="AlphaFoldDB" id="A0AAU9KQ90"/>
<dbReference type="SUPFAM" id="SSF53098">
    <property type="entry name" value="Ribonuclease H-like"/>
    <property type="match status" value="1"/>
</dbReference>
<sequence>MAYRPQANKIVERMVQTLTRSIKMYVSDVGQQDWDEYAERLTFAMKTAQDRVRKETPFYLVRGWDARTTLEATLPVLNTRRRGSGPRRWRYYIQQHYQRTRAQVNENLRAARRDRILAHNEGLVDHKIQPGTQV</sequence>
<dbReference type="Proteomes" id="UP001160483">
    <property type="component" value="Unassembled WGS sequence"/>
</dbReference>
<proteinExistence type="predicted"/>
<dbReference type="EMBL" id="CAKKTJ010000104">
    <property type="protein sequence ID" value="CAH0474369.1"/>
    <property type="molecule type" value="Genomic_DNA"/>
</dbReference>
<name>A0AAU9KQ90_9STRA</name>
<organism evidence="1 2">
    <name type="scientific">Peronospora belbahrii</name>
    <dbReference type="NCBI Taxonomy" id="622444"/>
    <lineage>
        <taxon>Eukaryota</taxon>
        <taxon>Sar</taxon>
        <taxon>Stramenopiles</taxon>
        <taxon>Oomycota</taxon>
        <taxon>Peronosporomycetes</taxon>
        <taxon>Peronosporales</taxon>
        <taxon>Peronosporaceae</taxon>
        <taxon>Peronospora</taxon>
    </lineage>
</organism>
<dbReference type="PANTHER" id="PTHR47266">
    <property type="entry name" value="ENDONUCLEASE-RELATED"/>
    <property type="match status" value="1"/>
</dbReference>
<dbReference type="GO" id="GO:0003676">
    <property type="term" value="F:nucleic acid binding"/>
    <property type="evidence" value="ECO:0007669"/>
    <property type="project" value="InterPro"/>
</dbReference>
<reference evidence="1" key="1">
    <citation type="submission" date="2021-11" db="EMBL/GenBank/DDBJ databases">
        <authorList>
            <person name="Islam A."/>
            <person name="Islam S."/>
            <person name="Flora M.S."/>
            <person name="Rahman M."/>
            <person name="Ziaur R.M."/>
            <person name="Epstein J.H."/>
            <person name="Hassan M."/>
            <person name="Klassen M."/>
            <person name="Woodard K."/>
            <person name="Webb A."/>
            <person name="Webby R.J."/>
            <person name="El Zowalaty M.E."/>
        </authorList>
    </citation>
    <scope>NUCLEOTIDE SEQUENCE</scope>
    <source>
        <strain evidence="1">Pbs3</strain>
    </source>
</reference>
<gene>
    <name evidence="1" type="ORF">PBS003_LOCUS1225</name>
</gene>
<dbReference type="Gene3D" id="3.30.420.10">
    <property type="entry name" value="Ribonuclease H-like superfamily/Ribonuclease H"/>
    <property type="match status" value="1"/>
</dbReference>
<protein>
    <recommendedName>
        <fullName evidence="3">Reverse transcriptase</fullName>
    </recommendedName>
</protein>